<dbReference type="GO" id="GO:0016853">
    <property type="term" value="F:isomerase activity"/>
    <property type="evidence" value="ECO:0007669"/>
    <property type="project" value="UniProtKB-KW"/>
</dbReference>
<name>A0ABT0YTY3_9BURK</name>
<dbReference type="PROSITE" id="PS00923">
    <property type="entry name" value="ASP_GLU_RACEMASE_1"/>
    <property type="match status" value="1"/>
</dbReference>
<keyword evidence="4" id="KW-1185">Reference proteome</keyword>
<dbReference type="PANTHER" id="PTHR21198">
    <property type="entry name" value="GLUTAMATE RACEMASE"/>
    <property type="match status" value="1"/>
</dbReference>
<comment type="caution">
    <text evidence="3">The sequence shown here is derived from an EMBL/GenBank/DDBJ whole genome shotgun (WGS) entry which is preliminary data.</text>
</comment>
<dbReference type="EMBL" id="JAMKFE010000013">
    <property type="protein sequence ID" value="MCM5681722.1"/>
    <property type="molecule type" value="Genomic_DNA"/>
</dbReference>
<comment type="similarity">
    <text evidence="1">Belongs to the aspartate/glutamate racemases family.</text>
</comment>
<dbReference type="InterPro" id="IPR018187">
    <property type="entry name" value="Asp/Glu_racemase_AS_1"/>
</dbReference>
<keyword evidence="2 3" id="KW-0413">Isomerase</keyword>
<sequence length="247" mass="25930">MQGIRVGALPLVGVLGGMGPAATADFHRKLVAATPARRDQDHVPLLIHSIPQIPDRAASILDGADSPAPALVCIARSLEAAGAELLVMPCNTAHFWYDELRQAVGVPVLHIADPVIEALVQGGSFSRVGLLGTRATVAAGLYAKRAAQGPARARGIEWLQPSQAEQHEGVDPGIEAVKAGQLGRAEWLLREAAERLVDQGVDAIVLACTEIPLVLQHAAVPVLDATQLLAEATVRWALQPARLATVT</sequence>
<dbReference type="RefSeq" id="WP_251780222.1">
    <property type="nucleotide sequence ID" value="NZ_JAMKFE010000013.1"/>
</dbReference>
<dbReference type="InterPro" id="IPR001920">
    <property type="entry name" value="Asp/Glu_race"/>
</dbReference>
<dbReference type="InterPro" id="IPR033134">
    <property type="entry name" value="Asp/Glu_racemase_AS_2"/>
</dbReference>
<evidence type="ECO:0000256" key="2">
    <source>
        <dbReference type="ARBA" id="ARBA00023235"/>
    </source>
</evidence>
<dbReference type="PANTHER" id="PTHR21198:SF7">
    <property type="entry name" value="ASPARTATE-GLUTAMATE RACEMASE FAMILY"/>
    <property type="match status" value="1"/>
</dbReference>
<proteinExistence type="inferred from homology"/>
<dbReference type="PROSITE" id="PS00924">
    <property type="entry name" value="ASP_GLU_RACEMASE_2"/>
    <property type="match status" value="1"/>
</dbReference>
<dbReference type="NCBIfam" id="TIGR00035">
    <property type="entry name" value="asp_race"/>
    <property type="match status" value="1"/>
</dbReference>
<dbReference type="Gene3D" id="3.40.50.1860">
    <property type="match status" value="2"/>
</dbReference>
<organism evidence="3 4">
    <name type="scientific">Caldimonas mangrovi</name>
    <dbReference type="NCBI Taxonomy" id="2944811"/>
    <lineage>
        <taxon>Bacteria</taxon>
        <taxon>Pseudomonadati</taxon>
        <taxon>Pseudomonadota</taxon>
        <taxon>Betaproteobacteria</taxon>
        <taxon>Burkholderiales</taxon>
        <taxon>Sphaerotilaceae</taxon>
        <taxon>Caldimonas</taxon>
    </lineage>
</organism>
<dbReference type="SUPFAM" id="SSF53681">
    <property type="entry name" value="Aspartate/glutamate racemase"/>
    <property type="match status" value="2"/>
</dbReference>
<reference evidence="3" key="1">
    <citation type="submission" date="2022-05" db="EMBL/GenBank/DDBJ databases">
        <title>Schlegelella sp. nov., isolated from mangrove soil.</title>
        <authorList>
            <person name="Liu Y."/>
            <person name="Ge X."/>
            <person name="Liu W."/>
        </authorList>
    </citation>
    <scope>NUCLEOTIDE SEQUENCE</scope>
    <source>
        <strain evidence="3">S2-27</strain>
    </source>
</reference>
<dbReference type="EC" id="5.1.1.-" evidence="3"/>
<gene>
    <name evidence="3" type="ORF">M8A51_19520</name>
</gene>
<protein>
    <submittedName>
        <fullName evidence="3">Amino acid racemase</fullName>
        <ecNumber evidence="3">5.1.1.-</ecNumber>
    </submittedName>
</protein>
<dbReference type="Pfam" id="PF01177">
    <property type="entry name" value="Asp_Glu_race"/>
    <property type="match status" value="1"/>
</dbReference>
<evidence type="ECO:0000313" key="3">
    <source>
        <dbReference type="EMBL" id="MCM5681722.1"/>
    </source>
</evidence>
<dbReference type="InterPro" id="IPR015942">
    <property type="entry name" value="Asp/Glu/hydantoin_racemase"/>
</dbReference>
<evidence type="ECO:0000256" key="1">
    <source>
        <dbReference type="ARBA" id="ARBA00007847"/>
    </source>
</evidence>
<dbReference type="InterPro" id="IPR004380">
    <property type="entry name" value="Asp_race"/>
</dbReference>
<evidence type="ECO:0000313" key="4">
    <source>
        <dbReference type="Proteomes" id="UP001165541"/>
    </source>
</evidence>
<accession>A0ABT0YTY3</accession>
<dbReference type="Proteomes" id="UP001165541">
    <property type="component" value="Unassembled WGS sequence"/>
</dbReference>